<reference evidence="3" key="1">
    <citation type="journal article" date="2015" name="Genome Announc.">
        <title>Draft genome sequence of the fungus Penicillium brasilianum MG11.</title>
        <authorList>
            <person name="Horn F."/>
            <person name="Linde J."/>
            <person name="Mattern D.J."/>
            <person name="Walther G."/>
            <person name="Guthke R."/>
            <person name="Brakhage A.A."/>
            <person name="Valiante V."/>
        </authorList>
    </citation>
    <scope>NUCLEOTIDE SEQUENCE [LARGE SCALE GENOMIC DNA]</scope>
    <source>
        <strain evidence="3">MG11</strain>
    </source>
</reference>
<evidence type="ECO:0000313" key="2">
    <source>
        <dbReference type="EMBL" id="CEJ57928.1"/>
    </source>
</evidence>
<dbReference type="PANTHER" id="PTHR35340:SF9">
    <property type="entry name" value="ASST-DOMAIN-CONTAINING PROTEIN"/>
    <property type="match status" value="1"/>
</dbReference>
<proteinExistence type="predicted"/>
<sequence length="501" mass="54932">MHCKGYCLGTYATALLLTSALTVHCATRAATWISYQSRPDIHAPLLHVSIKDQETVTPGLLFLAPYRTELPGPFIYDMNGELVWSGSSGSTTDLFHDLRVCSYANSDHLCYFRGTQIGGYARGSNIFLNSSYELAATVRSAGNLEMSDMHELKIFEGNKVLITIYQPKQYDLVSYGIPAGTGWVMDGIFQEINITNGEVLFQWASLDHVPPSETYVPLNLNPVVGSGLSNTTPWDYFHINSVDKSDEGDYLISSRHTSSIYKVSGHDGSLIWRLGGKQSSFTLIDYNFSSQHDARFLKMNDTHTVLSFFDNGSDDYRNTSSTSAGMIVSLDHQTNTSIVLKRFEAPGMGLHSSSQGNTQVLPNGNVFIGWGSNASVSEHTADGSVVYFANFQDKNAMNYRAFKGDWKATPSAPPNLFAQASSSNSPVTLWASWNGATEYNSWNFYGSNTESGPMQLLGSAPKQGFQTTFTTPKFYSHAIAEAVAVDGIRVRNTTVAAVKLP</sequence>
<evidence type="ECO:0000313" key="3">
    <source>
        <dbReference type="Proteomes" id="UP000042958"/>
    </source>
</evidence>
<dbReference type="InterPro" id="IPR039535">
    <property type="entry name" value="ASST-like"/>
</dbReference>
<evidence type="ECO:0008006" key="4">
    <source>
        <dbReference type="Google" id="ProtNLM"/>
    </source>
</evidence>
<protein>
    <recommendedName>
        <fullName evidence="4">ASST-domain-containing protein</fullName>
    </recommendedName>
</protein>
<evidence type="ECO:0000256" key="1">
    <source>
        <dbReference type="SAM" id="SignalP"/>
    </source>
</evidence>
<name>A0A0F7TMC7_PENBI</name>
<organism evidence="2 3">
    <name type="scientific">Penicillium brasilianum</name>
    <dbReference type="NCBI Taxonomy" id="104259"/>
    <lineage>
        <taxon>Eukaryota</taxon>
        <taxon>Fungi</taxon>
        <taxon>Dikarya</taxon>
        <taxon>Ascomycota</taxon>
        <taxon>Pezizomycotina</taxon>
        <taxon>Eurotiomycetes</taxon>
        <taxon>Eurotiomycetidae</taxon>
        <taxon>Eurotiales</taxon>
        <taxon>Aspergillaceae</taxon>
        <taxon>Penicillium</taxon>
    </lineage>
</organism>
<dbReference type="OrthoDB" id="5427350at2759"/>
<dbReference type="Pfam" id="PF14269">
    <property type="entry name" value="Arylsulfotran_2"/>
    <property type="match status" value="1"/>
</dbReference>
<keyword evidence="3" id="KW-1185">Reference proteome</keyword>
<accession>A0A0F7TMC7</accession>
<feature type="chain" id="PRO_5002522601" description="ASST-domain-containing protein" evidence="1">
    <location>
        <begin position="26"/>
        <end position="501"/>
    </location>
</feature>
<dbReference type="EMBL" id="CDHK01000006">
    <property type="protein sequence ID" value="CEJ57928.1"/>
    <property type="molecule type" value="Genomic_DNA"/>
</dbReference>
<dbReference type="InterPro" id="IPR053143">
    <property type="entry name" value="Arylsulfate_ST"/>
</dbReference>
<dbReference type="PANTHER" id="PTHR35340">
    <property type="entry name" value="PQQ ENZYME REPEAT PROTEIN-RELATED"/>
    <property type="match status" value="1"/>
</dbReference>
<gene>
    <name evidence="2" type="ORF">PMG11_06603</name>
</gene>
<dbReference type="AlphaFoldDB" id="A0A0F7TMC7"/>
<feature type="signal peptide" evidence="1">
    <location>
        <begin position="1"/>
        <end position="25"/>
    </location>
</feature>
<dbReference type="Proteomes" id="UP000042958">
    <property type="component" value="Unassembled WGS sequence"/>
</dbReference>
<keyword evidence="1" id="KW-0732">Signal</keyword>